<keyword evidence="2 5" id="KW-0812">Transmembrane</keyword>
<dbReference type="SUPFAM" id="SSF103481">
    <property type="entry name" value="Multidrug resistance efflux transporter EmrE"/>
    <property type="match status" value="1"/>
</dbReference>
<dbReference type="Proteomes" id="UP000796880">
    <property type="component" value="Unassembled WGS sequence"/>
</dbReference>
<feature type="transmembrane region" description="Helical" evidence="5">
    <location>
        <begin position="20"/>
        <end position="40"/>
    </location>
</feature>
<keyword evidence="7" id="KW-1185">Reference proteome</keyword>
<evidence type="ECO:0000256" key="3">
    <source>
        <dbReference type="ARBA" id="ARBA00022989"/>
    </source>
</evidence>
<comment type="caution">
    <text evidence="6">The sequence shown here is derived from an EMBL/GenBank/DDBJ whole genome shotgun (WGS) entry which is preliminary data.</text>
</comment>
<evidence type="ECO:0000256" key="4">
    <source>
        <dbReference type="ARBA" id="ARBA00023136"/>
    </source>
</evidence>
<organism evidence="6 7">
    <name type="scientific">Rhamnella rubrinervis</name>
    <dbReference type="NCBI Taxonomy" id="2594499"/>
    <lineage>
        <taxon>Eukaryota</taxon>
        <taxon>Viridiplantae</taxon>
        <taxon>Streptophyta</taxon>
        <taxon>Embryophyta</taxon>
        <taxon>Tracheophyta</taxon>
        <taxon>Spermatophyta</taxon>
        <taxon>Magnoliopsida</taxon>
        <taxon>eudicotyledons</taxon>
        <taxon>Gunneridae</taxon>
        <taxon>Pentapetalae</taxon>
        <taxon>rosids</taxon>
        <taxon>fabids</taxon>
        <taxon>Rosales</taxon>
        <taxon>Rhamnaceae</taxon>
        <taxon>rhamnoid group</taxon>
        <taxon>Rhamneae</taxon>
        <taxon>Rhamnella</taxon>
    </lineage>
</organism>
<dbReference type="InterPro" id="IPR037185">
    <property type="entry name" value="EmrE-like"/>
</dbReference>
<evidence type="ECO:0000256" key="2">
    <source>
        <dbReference type="ARBA" id="ARBA00022692"/>
    </source>
</evidence>
<comment type="subcellular location">
    <subcellularLocation>
        <location evidence="1">Membrane</location>
        <topology evidence="1">Multi-pass membrane protein</topology>
    </subcellularLocation>
</comment>
<evidence type="ECO:0000313" key="6">
    <source>
        <dbReference type="EMBL" id="KAF3437077.1"/>
    </source>
</evidence>
<dbReference type="InterPro" id="IPR030184">
    <property type="entry name" value="WAT1-related"/>
</dbReference>
<gene>
    <name evidence="6" type="ORF">FNV43_RR19830</name>
</gene>
<dbReference type="AlphaFoldDB" id="A0A8K0E5A2"/>
<keyword evidence="4 5" id="KW-0472">Membrane</keyword>
<evidence type="ECO:0000313" key="7">
    <source>
        <dbReference type="Proteomes" id="UP000796880"/>
    </source>
</evidence>
<keyword evidence="3 5" id="KW-1133">Transmembrane helix</keyword>
<feature type="transmembrane region" description="Helical" evidence="5">
    <location>
        <begin position="73"/>
        <end position="93"/>
    </location>
</feature>
<evidence type="ECO:0000256" key="5">
    <source>
        <dbReference type="SAM" id="Phobius"/>
    </source>
</evidence>
<dbReference type="GO" id="GO:0022857">
    <property type="term" value="F:transmembrane transporter activity"/>
    <property type="evidence" value="ECO:0007669"/>
    <property type="project" value="InterPro"/>
</dbReference>
<proteinExistence type="predicted"/>
<dbReference type="PANTHER" id="PTHR31218">
    <property type="entry name" value="WAT1-RELATED PROTEIN"/>
    <property type="match status" value="1"/>
</dbReference>
<dbReference type="GO" id="GO:0016020">
    <property type="term" value="C:membrane"/>
    <property type="evidence" value="ECO:0007669"/>
    <property type="project" value="InterPro"/>
</dbReference>
<reference evidence="6" key="1">
    <citation type="submission" date="2020-03" db="EMBL/GenBank/DDBJ databases">
        <title>A high-quality chromosome-level genome assembly of a woody plant with both climbing and erect habits, Rhamnella rubrinervis.</title>
        <authorList>
            <person name="Lu Z."/>
            <person name="Yang Y."/>
            <person name="Zhu X."/>
            <person name="Sun Y."/>
        </authorList>
    </citation>
    <scope>NUCLEOTIDE SEQUENCE</scope>
    <source>
        <strain evidence="6">BYM</strain>
        <tissue evidence="6">Leaf</tissue>
    </source>
</reference>
<protein>
    <submittedName>
        <fullName evidence="6">Uncharacterized protein</fullName>
    </submittedName>
</protein>
<sequence length="132" mass="14185">MPDSSTENTYPSNQSSTTNYWIVAGLFIAIAALSKAVSIIGQKKGPLFVVLFAGLGIAIAAIMDAMLLGDTLYVGSVIGAVVIVIGFYGVMWAQWNSTEESETHESNRIAIVLAEDPTFGKLHTIFLQEMDI</sequence>
<dbReference type="Gene3D" id="1.10.3730.20">
    <property type="match status" value="1"/>
</dbReference>
<dbReference type="EMBL" id="VOIH02000009">
    <property type="protein sequence ID" value="KAF3437077.1"/>
    <property type="molecule type" value="Genomic_DNA"/>
</dbReference>
<evidence type="ECO:0000256" key="1">
    <source>
        <dbReference type="ARBA" id="ARBA00004141"/>
    </source>
</evidence>
<accession>A0A8K0E5A2</accession>
<feature type="transmembrane region" description="Helical" evidence="5">
    <location>
        <begin position="47"/>
        <end position="67"/>
    </location>
</feature>
<name>A0A8K0E5A2_9ROSA</name>